<dbReference type="RefSeq" id="WP_012990626.1">
    <property type="nucleotide sequence ID" value="NC_013892.1"/>
</dbReference>
<dbReference type="Pfam" id="PF04216">
    <property type="entry name" value="FdhE_N"/>
    <property type="match status" value="1"/>
</dbReference>
<dbReference type="STRING" id="406818.XBJ1_4391"/>
<dbReference type="KEGG" id="xbo:XBJ1_4391"/>
<evidence type="ECO:0000259" key="1">
    <source>
        <dbReference type="Pfam" id="PF04216"/>
    </source>
</evidence>
<organism evidence="2 3">
    <name type="scientific">Xenorhabdus bovienii (strain SS-2004)</name>
    <name type="common">Xenorhabdus nematophila subsp. bovienii</name>
    <dbReference type="NCBI Taxonomy" id="406818"/>
    <lineage>
        <taxon>Bacteria</taxon>
        <taxon>Pseudomonadati</taxon>
        <taxon>Pseudomonadota</taxon>
        <taxon>Gammaproteobacteria</taxon>
        <taxon>Enterobacterales</taxon>
        <taxon>Morganellaceae</taxon>
        <taxon>Xenorhabdus</taxon>
    </lineage>
</organism>
<dbReference type="HOGENOM" id="CLU_181528_0_0_6"/>
<accession>D3V765</accession>
<dbReference type="EMBL" id="FN667741">
    <property type="protein sequence ID" value="CBJ83494.1"/>
    <property type="molecule type" value="Genomic_DNA"/>
</dbReference>
<dbReference type="InterPro" id="IPR056774">
    <property type="entry name" value="FdhE_N"/>
</dbReference>
<evidence type="ECO:0000313" key="2">
    <source>
        <dbReference type="EMBL" id="CBJ83494.1"/>
    </source>
</evidence>
<reference evidence="2" key="1">
    <citation type="journal article" date="2011" name="PLoS ONE">
        <title>The entomopathogenic bacterial endosymbionts xenorhabdus and photorhabdus: convergent lifestyles from divergent genomes.</title>
        <authorList>
            <person name="Chaston J.M."/>
            <person name="Suen G."/>
            <person name="Tucker S.L."/>
            <person name="Andersen A.W."/>
            <person name="Bhasin A."/>
            <person name="Bode E."/>
            <person name="Bode H.B."/>
            <person name="Brachmann A.O."/>
            <person name="Cowles C.E."/>
            <person name="Cowles K.N."/>
            <person name="Darby C."/>
            <person name="de Leon L."/>
            <person name="Drace K."/>
            <person name="Du Z."/>
            <person name="Givaudan A."/>
            <person name="Herbert Tran E.E."/>
            <person name="Jewell K.A."/>
            <person name="Knack J.J."/>
            <person name="Krasomil-Osterfeld K.C."/>
            <person name="Kukor R."/>
            <person name="Lanois A."/>
            <person name="Latreille P."/>
            <person name="Leimgruber N.K."/>
            <person name="Lipke C.M."/>
            <person name="Liu R."/>
            <person name="Lu X."/>
            <person name="Martens E.C."/>
            <person name="Marri P.R."/>
            <person name="Medigue C."/>
            <person name="Menard M.L."/>
            <person name="Miller N.M."/>
            <person name="Morales-Soto N."/>
            <person name="Norton S."/>
            <person name="Ogier J.C."/>
            <person name="Orchard S.S."/>
            <person name="Park D."/>
            <person name="Park Y."/>
            <person name="Qurollo B.A."/>
            <person name="Sugar D.R."/>
            <person name="Richards G.R."/>
            <person name="Rouy Z."/>
            <person name="Slominski B."/>
            <person name="Slominski K."/>
            <person name="Snyder H."/>
            <person name="Tjaden B.C."/>
            <person name="van der Hoeven R."/>
            <person name="Welch R.D."/>
            <person name="Wheeler C."/>
            <person name="Xiang B."/>
            <person name="Barbazuk B."/>
            <person name="Gaudriault S."/>
            <person name="Goodner B."/>
            <person name="Slater S.C."/>
            <person name="Forst S."/>
            <person name="Goldman B.S."/>
            <person name="Goodrich-Blair H."/>
        </authorList>
    </citation>
    <scope>NUCLEOTIDE SEQUENCE [LARGE SCALE GENOMIC DNA]</scope>
    <source>
        <strain evidence="2">SS-2004</strain>
    </source>
</reference>
<feature type="domain" description="FdhE N-terminal" evidence="1">
    <location>
        <begin position="24"/>
        <end position="61"/>
    </location>
</feature>
<sequence length="61" mass="7009">MSIRIVPKDQLGKERVNERGAGFIPPLLFANLKNLYQRRAERPKTLATENHPFSSYLHFAA</sequence>
<evidence type="ECO:0000313" key="3">
    <source>
        <dbReference type="Proteomes" id="UP000002045"/>
    </source>
</evidence>
<protein>
    <submittedName>
        <fullName evidence="2">Formate dehydrogenase formation protein</fullName>
    </submittedName>
</protein>
<dbReference type="eggNOG" id="COG3058">
    <property type="taxonomic scope" value="Bacteria"/>
</dbReference>
<gene>
    <name evidence="2" type="ordered locus">XBJ1_4391</name>
</gene>
<name>D3V765_XENBS</name>
<dbReference type="SUPFAM" id="SSF144020">
    <property type="entry name" value="FdhE-like"/>
    <property type="match status" value="1"/>
</dbReference>
<dbReference type="AlphaFoldDB" id="D3V765"/>
<proteinExistence type="predicted"/>
<dbReference type="Proteomes" id="UP000002045">
    <property type="component" value="Chromosome"/>
</dbReference>
<dbReference type="InterPro" id="IPR024064">
    <property type="entry name" value="FdhE-like_sf"/>
</dbReference>